<dbReference type="InterPro" id="IPR033762">
    <property type="entry name" value="MCM_OB"/>
</dbReference>
<dbReference type="Pfam" id="PF00493">
    <property type="entry name" value="MCM"/>
    <property type="match status" value="1"/>
</dbReference>
<comment type="caution">
    <text evidence="7">The sequence shown here is derived from an EMBL/GenBank/DDBJ whole genome shotgun (WGS) entry which is preliminary data.</text>
</comment>
<dbReference type="EMBL" id="JALLKP010000003">
    <property type="protein sequence ID" value="KAK2195711.1"/>
    <property type="molecule type" value="Genomic_DNA"/>
</dbReference>
<keyword evidence="8" id="KW-1185">Reference proteome</keyword>
<dbReference type="RefSeq" id="XP_067802554.1">
    <property type="nucleotide sequence ID" value="XM_067947332.1"/>
</dbReference>
<keyword evidence="3 5" id="KW-0067">ATP-binding</keyword>
<protein>
    <recommendedName>
        <fullName evidence="1">DNA helicase</fullName>
        <ecNumber evidence="1">3.6.4.12</ecNumber>
    </recommendedName>
</protein>
<dbReference type="Gene3D" id="3.40.50.300">
    <property type="entry name" value="P-loop containing nucleotide triphosphate hydrolases"/>
    <property type="match status" value="1"/>
</dbReference>
<reference evidence="7" key="1">
    <citation type="journal article" date="2023" name="Nat. Microbiol.">
        <title>Babesia duncani multi-omics identifies virulence factors and drug targets.</title>
        <authorList>
            <person name="Singh P."/>
            <person name="Lonardi S."/>
            <person name="Liang Q."/>
            <person name="Vydyam P."/>
            <person name="Khabirova E."/>
            <person name="Fang T."/>
            <person name="Gihaz S."/>
            <person name="Thekkiniath J."/>
            <person name="Munshi M."/>
            <person name="Abel S."/>
            <person name="Ciampossin L."/>
            <person name="Batugedara G."/>
            <person name="Gupta M."/>
            <person name="Lu X.M."/>
            <person name="Lenz T."/>
            <person name="Chakravarty S."/>
            <person name="Cornillot E."/>
            <person name="Hu Y."/>
            <person name="Ma W."/>
            <person name="Gonzalez L.M."/>
            <person name="Sanchez S."/>
            <person name="Estrada K."/>
            <person name="Sanchez-Flores A."/>
            <person name="Montero E."/>
            <person name="Harb O.S."/>
            <person name="Le Roch K.G."/>
            <person name="Mamoun C.B."/>
        </authorList>
    </citation>
    <scope>NUCLEOTIDE SEQUENCE</scope>
    <source>
        <strain evidence="7">WA1</strain>
    </source>
</reference>
<dbReference type="PANTHER" id="PTHR11630">
    <property type="entry name" value="DNA REPLICATION LICENSING FACTOR MCM FAMILY MEMBER"/>
    <property type="match status" value="1"/>
</dbReference>
<gene>
    <name evidence="7" type="ORF">BdWA1_002304</name>
</gene>
<proteinExistence type="inferred from homology"/>
<keyword evidence="2 5" id="KW-0547">Nucleotide-binding</keyword>
<comment type="similarity">
    <text evidence="5">Belongs to the MCM family.</text>
</comment>
<dbReference type="GO" id="GO:0016787">
    <property type="term" value="F:hydrolase activity"/>
    <property type="evidence" value="ECO:0007669"/>
    <property type="project" value="UniProtKB-KW"/>
</dbReference>
<dbReference type="GO" id="GO:0003697">
    <property type="term" value="F:single-stranded DNA binding"/>
    <property type="evidence" value="ECO:0007669"/>
    <property type="project" value="TreeGrafter"/>
</dbReference>
<dbReference type="GO" id="GO:0006260">
    <property type="term" value="P:DNA replication"/>
    <property type="evidence" value="ECO:0007669"/>
    <property type="project" value="InterPro"/>
</dbReference>
<dbReference type="Gene3D" id="2.20.28.10">
    <property type="match status" value="1"/>
</dbReference>
<dbReference type="InterPro" id="IPR018525">
    <property type="entry name" value="MCM_CS"/>
</dbReference>
<evidence type="ECO:0000256" key="3">
    <source>
        <dbReference type="ARBA" id="ARBA00022840"/>
    </source>
</evidence>
<dbReference type="AlphaFoldDB" id="A0AAD9PJH9"/>
<keyword evidence="4 5" id="KW-0238">DNA-binding</keyword>
<dbReference type="GO" id="GO:0005524">
    <property type="term" value="F:ATP binding"/>
    <property type="evidence" value="ECO:0007669"/>
    <property type="project" value="UniProtKB-KW"/>
</dbReference>
<name>A0AAD9PJH9_9APIC</name>
<dbReference type="SUPFAM" id="SSF52540">
    <property type="entry name" value="P-loop containing nucleoside triphosphate hydrolases"/>
    <property type="match status" value="1"/>
</dbReference>
<evidence type="ECO:0000256" key="1">
    <source>
        <dbReference type="ARBA" id="ARBA00012551"/>
    </source>
</evidence>
<dbReference type="GeneID" id="94336602"/>
<evidence type="ECO:0000259" key="6">
    <source>
        <dbReference type="PROSITE" id="PS50051"/>
    </source>
</evidence>
<dbReference type="InterPro" id="IPR031327">
    <property type="entry name" value="MCM"/>
</dbReference>
<accession>A0AAD9PJH9</accession>
<feature type="domain" description="MCM C-terminal AAA(+) ATPase" evidence="6">
    <location>
        <begin position="437"/>
        <end position="602"/>
    </location>
</feature>
<dbReference type="GO" id="GO:0017116">
    <property type="term" value="F:single-stranded DNA helicase activity"/>
    <property type="evidence" value="ECO:0007669"/>
    <property type="project" value="TreeGrafter"/>
</dbReference>
<dbReference type="Proteomes" id="UP001214638">
    <property type="component" value="Unassembled WGS sequence"/>
</dbReference>
<dbReference type="PANTHER" id="PTHR11630:SF47">
    <property type="entry name" value="DNA HELICASE MCM8"/>
    <property type="match status" value="1"/>
</dbReference>
<dbReference type="InterPro" id="IPR012340">
    <property type="entry name" value="NA-bd_OB-fold"/>
</dbReference>
<dbReference type="InterPro" id="IPR001208">
    <property type="entry name" value="MCM_dom"/>
</dbReference>
<dbReference type="PROSITE" id="PS00847">
    <property type="entry name" value="MCM_1"/>
    <property type="match status" value="1"/>
</dbReference>
<evidence type="ECO:0000256" key="5">
    <source>
        <dbReference type="RuleBase" id="RU004070"/>
    </source>
</evidence>
<dbReference type="PROSITE" id="PS50051">
    <property type="entry name" value="MCM_2"/>
    <property type="match status" value="1"/>
</dbReference>
<dbReference type="InterPro" id="IPR027417">
    <property type="entry name" value="P-loop_NTPase"/>
</dbReference>
<dbReference type="InterPro" id="IPR041562">
    <property type="entry name" value="MCM_lid"/>
</dbReference>
<dbReference type="GO" id="GO:0042555">
    <property type="term" value="C:MCM complex"/>
    <property type="evidence" value="ECO:0007669"/>
    <property type="project" value="TreeGrafter"/>
</dbReference>
<evidence type="ECO:0000256" key="4">
    <source>
        <dbReference type="ARBA" id="ARBA00023125"/>
    </source>
</evidence>
<sequence>MSSTDDIISSLCYLYFTVEQEKELSFCMQLLDSWREFFFNHWDQFLIPYEYQFFETLVLPLDYQKLLDYNVPPSVEQFKRDIYSNPSFTLSCMALAIHIETINNLHGNTRAPTIGSRPTDSLDVCQKFHPVFGNLLTPEHKSEQWSRDICKCIAKDNIEYILQRGGLWRYIYLNETRNHRVHVSLENFGPVLPYNSLRSYSVECLVCIQGQVIRLGLKKPLVLSALFTCVRCSCCFFKKFDDGRFEHPSKCLNVMCQSRLFNIQRHFVDTTSIQRIRLQRENLGDLYNDTTNMDTASNNFVNVELTGGLVDKCKPGNVIRVVGIVRAAPSADEEDLSGQKSTFNIYIHAVSVNVVNSKNMKSNASSVDSQWEQNCIERRRYVSNEIYAKFASCVSSTANADEDFGCIIQDTSTCDTWAPESAPYAFIRDIYYNEPNRFYLAAASLCSRVVGRHYIRAGILLSLLGGIPIYKQNNQLRRRGNIHCLLVGDPGVGKSLMLRSICTLMSGATFFSGGCVSSSGLTAAVIREKGSSEYCLEAGALVLSSGGICCIDELDKTTTSQQHAFLEAMEQQSVSIAKGGIVCTLNAQCTVICAANPVGGKFRFDLLFLLVYVYLILSNRSDNVTDNHDKNITDRILNSTGAHASPNTTPIQSRLASAHYSQSTLTDDPLDTMAVKMSRFQSSHLLSEDLLKSYVEYAKTYITPTFTKEARVELQSFYCKLRTLSKEHGDVLPITTRQLEGIIRMCQARARGDLMDEITVDHVRDVCEIFKHTAHYPGYLSTFVKTVQSSVSSFMQEAKQSKGKSTQADVPINVLVDMVREHVDSSGSACISNQVILEGYH</sequence>
<dbReference type="InterPro" id="IPR003593">
    <property type="entry name" value="AAA+_ATPase"/>
</dbReference>
<evidence type="ECO:0000313" key="8">
    <source>
        <dbReference type="Proteomes" id="UP001214638"/>
    </source>
</evidence>
<dbReference type="SUPFAM" id="SSF50249">
    <property type="entry name" value="Nucleic acid-binding proteins"/>
    <property type="match status" value="1"/>
</dbReference>
<evidence type="ECO:0000256" key="2">
    <source>
        <dbReference type="ARBA" id="ARBA00022741"/>
    </source>
</evidence>
<organism evidence="7 8">
    <name type="scientific">Babesia duncani</name>
    <dbReference type="NCBI Taxonomy" id="323732"/>
    <lineage>
        <taxon>Eukaryota</taxon>
        <taxon>Sar</taxon>
        <taxon>Alveolata</taxon>
        <taxon>Apicomplexa</taxon>
        <taxon>Aconoidasida</taxon>
        <taxon>Piroplasmida</taxon>
        <taxon>Babesiidae</taxon>
        <taxon>Babesia</taxon>
    </lineage>
</organism>
<dbReference type="KEGG" id="bdw:94336602"/>
<keyword evidence="7" id="KW-0378">Hydrolase</keyword>
<dbReference type="GO" id="GO:0005634">
    <property type="term" value="C:nucleus"/>
    <property type="evidence" value="ECO:0007669"/>
    <property type="project" value="TreeGrafter"/>
</dbReference>
<dbReference type="SMART" id="SM00350">
    <property type="entry name" value="MCM"/>
    <property type="match status" value="1"/>
</dbReference>
<dbReference type="SMART" id="SM00382">
    <property type="entry name" value="AAA"/>
    <property type="match status" value="1"/>
</dbReference>
<dbReference type="Pfam" id="PF17855">
    <property type="entry name" value="MCM_lid"/>
    <property type="match status" value="1"/>
</dbReference>
<dbReference type="Pfam" id="PF17207">
    <property type="entry name" value="MCM_OB"/>
    <property type="match status" value="1"/>
</dbReference>
<dbReference type="EC" id="3.6.4.12" evidence="1"/>
<dbReference type="Gene3D" id="2.40.50.140">
    <property type="entry name" value="Nucleic acid-binding proteins"/>
    <property type="match status" value="1"/>
</dbReference>
<dbReference type="PRINTS" id="PR01657">
    <property type="entry name" value="MCMFAMILY"/>
</dbReference>
<evidence type="ECO:0000313" key="7">
    <source>
        <dbReference type="EMBL" id="KAK2195711.1"/>
    </source>
</evidence>